<organism evidence="2">
    <name type="scientific">viral metagenome</name>
    <dbReference type="NCBI Taxonomy" id="1070528"/>
    <lineage>
        <taxon>unclassified sequences</taxon>
        <taxon>metagenomes</taxon>
        <taxon>organismal metagenomes</taxon>
    </lineage>
</organism>
<dbReference type="EMBL" id="MN739467">
    <property type="protein sequence ID" value="QHT06337.1"/>
    <property type="molecule type" value="Genomic_DNA"/>
</dbReference>
<feature type="compositionally biased region" description="Basic residues" evidence="1">
    <location>
        <begin position="55"/>
        <end position="119"/>
    </location>
</feature>
<accession>A0A6C0CQ35</accession>
<dbReference type="AlphaFoldDB" id="A0A6C0CQ35"/>
<name>A0A6C0CQ35_9ZZZZ</name>
<sequence>MSCQSTSFAKAAGPVGQPLVAGSPNQWNLAGGNYYSKQNEFFLPDPQPTNQVGGKKYKRRPRKHKTRKHKKSKRRNIKHKKKTHKRKHKKQHKKKYSRKHKKTHRRKHKKHTKRRKMRGGGRMPLLMPQSLVNLGRGIEGGIGNLIDGWQGRSLANSSFPTQDQFRGQNVKIIPAKPVDVRAIYNAAGQAAGSI</sequence>
<proteinExistence type="predicted"/>
<protein>
    <submittedName>
        <fullName evidence="2">Uncharacterized protein</fullName>
    </submittedName>
</protein>
<reference evidence="2" key="1">
    <citation type="journal article" date="2020" name="Nature">
        <title>Giant virus diversity and host interactions through global metagenomics.</title>
        <authorList>
            <person name="Schulz F."/>
            <person name="Roux S."/>
            <person name="Paez-Espino D."/>
            <person name="Jungbluth S."/>
            <person name="Walsh D.A."/>
            <person name="Denef V.J."/>
            <person name="McMahon K.D."/>
            <person name="Konstantinidis K.T."/>
            <person name="Eloe-Fadrosh E.A."/>
            <person name="Kyrpides N.C."/>
            <person name="Woyke T."/>
        </authorList>
    </citation>
    <scope>NUCLEOTIDE SEQUENCE</scope>
    <source>
        <strain evidence="2">GVMAG-M-3300021425-30</strain>
    </source>
</reference>
<evidence type="ECO:0000313" key="2">
    <source>
        <dbReference type="EMBL" id="QHT06337.1"/>
    </source>
</evidence>
<evidence type="ECO:0000256" key="1">
    <source>
        <dbReference type="SAM" id="MobiDB-lite"/>
    </source>
</evidence>
<feature type="region of interest" description="Disordered" evidence="1">
    <location>
        <begin position="1"/>
        <end position="126"/>
    </location>
</feature>